<dbReference type="EMBL" id="FNSC01000001">
    <property type="protein sequence ID" value="SEC74594.1"/>
    <property type="molecule type" value="Genomic_DNA"/>
</dbReference>
<gene>
    <name evidence="1" type="ORF">SAMN05421553_1373</name>
</gene>
<keyword evidence="2" id="KW-1185">Reference proteome</keyword>
<dbReference type="InterPro" id="IPR018755">
    <property type="entry name" value="Phage_Mu_Gp48"/>
</dbReference>
<protein>
    <submittedName>
        <fullName evidence="1">Uncharacterized protein YmfQ in lambdoid prophage, DUF2313 family</fullName>
    </submittedName>
</protein>
<dbReference type="AlphaFoldDB" id="A0A1H4V2H8"/>
<dbReference type="Pfam" id="PF10076">
    <property type="entry name" value="Phage_Mu_Gp48"/>
    <property type="match status" value="1"/>
</dbReference>
<sequence length="197" mass="21030">MAISADDYGRQLQALLPPGPAWEADLDPFHEQLLGAGGVGLAGVHGRADDLLHESDPRSTYELLARWEAVLGLPDECTLPGGALAERRAAVVAKFLAQGGMSRSYYIGVAEGLGYPGATITEFRPMTCESACDAGLDPDPWSSVWILNLPGGERRRDMEAESDCDEALSTWGDTTVECVVSKQAPAHTILHFAYGDA</sequence>
<dbReference type="STRING" id="53406.SAMN05421553_1373"/>
<proteinExistence type="predicted"/>
<evidence type="ECO:0000313" key="2">
    <source>
        <dbReference type="Proteomes" id="UP000242849"/>
    </source>
</evidence>
<reference evidence="2" key="1">
    <citation type="submission" date="2016-10" db="EMBL/GenBank/DDBJ databases">
        <authorList>
            <person name="Varghese N."/>
            <person name="Submissions S."/>
        </authorList>
    </citation>
    <scope>NUCLEOTIDE SEQUENCE [LARGE SCALE GENOMIC DNA]</scope>
    <source>
        <strain evidence="2">DSM 12111</strain>
    </source>
</reference>
<evidence type="ECO:0000313" key="1">
    <source>
        <dbReference type="EMBL" id="SEC74594.1"/>
    </source>
</evidence>
<accession>A0A1H4V2H8</accession>
<dbReference type="RefSeq" id="WP_090378327.1">
    <property type="nucleotide sequence ID" value="NZ_CP156749.1"/>
</dbReference>
<name>A0A1H4V2H8_PSEAG</name>
<dbReference type="OrthoDB" id="6592844at2"/>
<dbReference type="Proteomes" id="UP000242849">
    <property type="component" value="Unassembled WGS sequence"/>
</dbReference>
<organism evidence="1 2">
    <name type="scientific">Pseudomonas anguilliseptica</name>
    <dbReference type="NCBI Taxonomy" id="53406"/>
    <lineage>
        <taxon>Bacteria</taxon>
        <taxon>Pseudomonadati</taxon>
        <taxon>Pseudomonadota</taxon>
        <taxon>Gammaproteobacteria</taxon>
        <taxon>Pseudomonadales</taxon>
        <taxon>Pseudomonadaceae</taxon>
        <taxon>Pseudomonas</taxon>
    </lineage>
</organism>